<evidence type="ECO:0000313" key="1">
    <source>
        <dbReference type="EMBL" id="RNA45115.1"/>
    </source>
</evidence>
<sequence>MFNFYNSGQLRVDQSHSYQPNPRIKRKKEEIVDFVWFFRRLWAQNRIIKNQLKNYQPSITLGPRLNCIYLELDPIFLQRCIKGLCVNMVAKFEKLLYLLHFKRYFLKEYVNIKNSYRGNE</sequence>
<dbReference type="Proteomes" id="UP000276133">
    <property type="component" value="Unassembled WGS sequence"/>
</dbReference>
<accession>A0A3M7TAZ9</accession>
<protein>
    <submittedName>
        <fullName evidence="1">Uncharacterized protein</fullName>
    </submittedName>
</protein>
<reference evidence="1 2" key="1">
    <citation type="journal article" date="2018" name="Sci. Rep.">
        <title>Genomic signatures of local adaptation to the degree of environmental predictability in rotifers.</title>
        <authorList>
            <person name="Franch-Gras L."/>
            <person name="Hahn C."/>
            <person name="Garcia-Roger E.M."/>
            <person name="Carmona M.J."/>
            <person name="Serra M."/>
            <person name="Gomez A."/>
        </authorList>
    </citation>
    <scope>NUCLEOTIDE SEQUENCE [LARGE SCALE GENOMIC DNA]</scope>
    <source>
        <strain evidence="1">HYR1</strain>
    </source>
</reference>
<evidence type="ECO:0000313" key="2">
    <source>
        <dbReference type="Proteomes" id="UP000276133"/>
    </source>
</evidence>
<dbReference type="AlphaFoldDB" id="A0A3M7TAZ9"/>
<name>A0A3M7TAZ9_BRAPC</name>
<comment type="caution">
    <text evidence="1">The sequence shown here is derived from an EMBL/GenBank/DDBJ whole genome shotgun (WGS) entry which is preliminary data.</text>
</comment>
<dbReference type="EMBL" id="REGN01000027">
    <property type="protein sequence ID" value="RNA45115.1"/>
    <property type="molecule type" value="Genomic_DNA"/>
</dbReference>
<proteinExistence type="predicted"/>
<keyword evidence="2" id="KW-1185">Reference proteome</keyword>
<gene>
    <name evidence="1" type="ORF">BpHYR1_021198</name>
</gene>
<organism evidence="1 2">
    <name type="scientific">Brachionus plicatilis</name>
    <name type="common">Marine rotifer</name>
    <name type="synonym">Brachionus muelleri</name>
    <dbReference type="NCBI Taxonomy" id="10195"/>
    <lineage>
        <taxon>Eukaryota</taxon>
        <taxon>Metazoa</taxon>
        <taxon>Spiralia</taxon>
        <taxon>Gnathifera</taxon>
        <taxon>Rotifera</taxon>
        <taxon>Eurotatoria</taxon>
        <taxon>Monogononta</taxon>
        <taxon>Pseudotrocha</taxon>
        <taxon>Ploima</taxon>
        <taxon>Brachionidae</taxon>
        <taxon>Brachionus</taxon>
    </lineage>
</organism>